<dbReference type="Gene3D" id="2.60.120.920">
    <property type="match status" value="1"/>
</dbReference>
<proteinExistence type="predicted"/>
<evidence type="ECO:0000256" key="1">
    <source>
        <dbReference type="ARBA" id="ARBA00022723"/>
    </source>
</evidence>
<dbReference type="PANTHER" id="PTHR24103">
    <property type="entry name" value="E3 UBIQUITIN-PROTEIN LIGASE TRIM"/>
    <property type="match status" value="1"/>
</dbReference>
<dbReference type="CDD" id="cd13745">
    <property type="entry name" value="SPRY_PRY_TRIM39"/>
    <property type="match status" value="1"/>
</dbReference>
<dbReference type="Pfam" id="PF13765">
    <property type="entry name" value="PRY"/>
    <property type="match status" value="1"/>
</dbReference>
<dbReference type="InterPro" id="IPR001870">
    <property type="entry name" value="B30.2/SPRY"/>
</dbReference>
<dbReference type="InterPro" id="IPR017907">
    <property type="entry name" value="Znf_RING_CS"/>
</dbReference>
<evidence type="ECO:0000259" key="7">
    <source>
        <dbReference type="PROSITE" id="PS50119"/>
    </source>
</evidence>
<dbReference type="SUPFAM" id="SSF49899">
    <property type="entry name" value="Concanavalin A-like lectins/glucanases"/>
    <property type="match status" value="1"/>
</dbReference>
<keyword evidence="2 4" id="KW-0863">Zinc-finger</keyword>
<protein>
    <recommendedName>
        <fullName evidence="11">E3 ubiquitin-protein ligase TRIM39-like</fullName>
    </recommendedName>
</protein>
<dbReference type="GO" id="GO:0008270">
    <property type="term" value="F:zinc ion binding"/>
    <property type="evidence" value="ECO:0007669"/>
    <property type="project" value="UniProtKB-KW"/>
</dbReference>
<dbReference type="Pfam" id="PF00643">
    <property type="entry name" value="zf-B_box"/>
    <property type="match status" value="1"/>
</dbReference>
<dbReference type="Pfam" id="PF00622">
    <property type="entry name" value="SPRY"/>
    <property type="match status" value="1"/>
</dbReference>
<dbReference type="Proteomes" id="UP000694393">
    <property type="component" value="Unplaced"/>
</dbReference>
<dbReference type="InterPro" id="IPR000315">
    <property type="entry name" value="Znf_B-box"/>
</dbReference>
<accession>A0A8C8RDI1</accession>
<evidence type="ECO:0000256" key="3">
    <source>
        <dbReference type="ARBA" id="ARBA00022833"/>
    </source>
</evidence>
<dbReference type="FunFam" id="2.60.120.920:FF:000004">
    <property type="entry name" value="Butyrophilin subfamily 1 member A1"/>
    <property type="match status" value="1"/>
</dbReference>
<dbReference type="Pfam" id="PF15227">
    <property type="entry name" value="zf-C3HC4_4"/>
    <property type="match status" value="1"/>
</dbReference>
<feature type="domain" description="B30.2/SPRY" evidence="8">
    <location>
        <begin position="278"/>
        <end position="473"/>
    </location>
</feature>
<dbReference type="Ensembl" id="ENSPCET00000004170.1">
    <property type="protein sequence ID" value="ENSPCEP00000004041.1"/>
    <property type="gene ID" value="ENSPCEG00000003219.1"/>
</dbReference>
<dbReference type="InterPro" id="IPR001841">
    <property type="entry name" value="Znf_RING"/>
</dbReference>
<dbReference type="SMART" id="SM00449">
    <property type="entry name" value="SPRY"/>
    <property type="match status" value="1"/>
</dbReference>
<feature type="domain" description="RING-type" evidence="6">
    <location>
        <begin position="16"/>
        <end position="61"/>
    </location>
</feature>
<dbReference type="PROSITE" id="PS50089">
    <property type="entry name" value="ZF_RING_2"/>
    <property type="match status" value="1"/>
</dbReference>
<dbReference type="PROSITE" id="PS50119">
    <property type="entry name" value="ZF_BBOX"/>
    <property type="match status" value="1"/>
</dbReference>
<dbReference type="SMART" id="SM00184">
    <property type="entry name" value="RING"/>
    <property type="match status" value="1"/>
</dbReference>
<dbReference type="InterPro" id="IPR035033">
    <property type="entry name" value="PRY/SPRY_TRIM39"/>
</dbReference>
<evidence type="ECO:0000259" key="6">
    <source>
        <dbReference type="PROSITE" id="PS50089"/>
    </source>
</evidence>
<evidence type="ECO:0000313" key="9">
    <source>
        <dbReference type="Ensembl" id="ENSPCEP00000004041.1"/>
    </source>
</evidence>
<keyword evidence="10" id="KW-1185">Reference proteome</keyword>
<dbReference type="InterPro" id="IPR013320">
    <property type="entry name" value="ConA-like_dom_sf"/>
</dbReference>
<evidence type="ECO:0000313" key="10">
    <source>
        <dbReference type="Proteomes" id="UP000694393"/>
    </source>
</evidence>
<sequence length="481" mass="54894">MASGIPAWKMQEQVTCFICREYLTEPLIIDCGHNFCRTCITQYCEQREPESGRKFPCPKCRVPFEKGKFRPNRQLASTVDSFKLLGLKPGKMPKEDLCETHQEKLKLFCEEDQKAMCVVCRESRDHGDHTILPIEEAAQDYKVKLQGVLVPLKNELEEALALTSEEEKKITQWQHKVETRRRTIKHEFKKLHQVLSEEEQLLLQRLAEEERETLQRLQDNITKLSEQTTTLINLITEAEEKYRQPAAELLRVRIIGHFLGRSENVKVQQPEAISPALKNVYKICLDMREMLERFTMDITLDPDMAQPSLVLSEDRKRVRFGGKHRDLHSNPERFDSCVSVLGTQGMMGGKCYWEVEVGDKTEWALGICRESVSRTGNMILTPGNGYWAMGLRGGEYRTCTFHSTTLPVSIRPTRVGIFLDYVAGELSFYNVTDRSHLFTFTDTFSGTLRPYFNPGINAGGKNVAPLIICPVPAQAGGNVCP</sequence>
<evidence type="ECO:0000256" key="2">
    <source>
        <dbReference type="ARBA" id="ARBA00022771"/>
    </source>
</evidence>
<dbReference type="SUPFAM" id="SSF57845">
    <property type="entry name" value="B-box zinc-binding domain"/>
    <property type="match status" value="1"/>
</dbReference>
<dbReference type="SMART" id="SM00589">
    <property type="entry name" value="PRY"/>
    <property type="match status" value="1"/>
</dbReference>
<evidence type="ECO:0000256" key="4">
    <source>
        <dbReference type="PROSITE-ProRule" id="PRU00024"/>
    </source>
</evidence>
<evidence type="ECO:0008006" key="11">
    <source>
        <dbReference type="Google" id="ProtNLM"/>
    </source>
</evidence>
<dbReference type="SUPFAM" id="SSF57850">
    <property type="entry name" value="RING/U-box"/>
    <property type="match status" value="1"/>
</dbReference>
<dbReference type="Gene3D" id="3.30.160.60">
    <property type="entry name" value="Classic Zinc Finger"/>
    <property type="match status" value="1"/>
</dbReference>
<evidence type="ECO:0000256" key="5">
    <source>
        <dbReference type="SAM" id="Coils"/>
    </source>
</evidence>
<dbReference type="InterPro" id="IPR013083">
    <property type="entry name" value="Znf_RING/FYVE/PHD"/>
</dbReference>
<dbReference type="PROSITE" id="PS50188">
    <property type="entry name" value="B302_SPRY"/>
    <property type="match status" value="1"/>
</dbReference>
<reference evidence="9" key="2">
    <citation type="submission" date="2025-09" db="UniProtKB">
        <authorList>
            <consortium name="Ensembl"/>
        </authorList>
    </citation>
    <scope>IDENTIFICATION</scope>
</reference>
<keyword evidence="3" id="KW-0862">Zinc</keyword>
<dbReference type="InterPro" id="IPR006574">
    <property type="entry name" value="PRY"/>
</dbReference>
<feature type="coiled-coil region" evidence="5">
    <location>
        <begin position="192"/>
        <end position="227"/>
    </location>
</feature>
<dbReference type="InterPro" id="IPR003877">
    <property type="entry name" value="SPRY_dom"/>
</dbReference>
<dbReference type="SMART" id="SM00336">
    <property type="entry name" value="BBOX"/>
    <property type="match status" value="1"/>
</dbReference>
<keyword evidence="1" id="KW-0479">Metal-binding</keyword>
<dbReference type="InterPro" id="IPR043136">
    <property type="entry name" value="B30.2/SPRY_sf"/>
</dbReference>
<dbReference type="AlphaFoldDB" id="A0A8C8RDI1"/>
<dbReference type="InterPro" id="IPR003879">
    <property type="entry name" value="Butyrophylin_SPRY"/>
</dbReference>
<feature type="domain" description="B box-type" evidence="7">
    <location>
        <begin position="93"/>
        <end position="134"/>
    </location>
</feature>
<dbReference type="PRINTS" id="PR01407">
    <property type="entry name" value="BUTYPHLNCDUF"/>
</dbReference>
<evidence type="ECO:0000259" key="8">
    <source>
        <dbReference type="PROSITE" id="PS50188"/>
    </source>
</evidence>
<name>A0A8C8RDI1_9SAUR</name>
<dbReference type="Gene3D" id="3.30.40.10">
    <property type="entry name" value="Zinc/RING finger domain, C3HC4 (zinc finger)"/>
    <property type="match status" value="1"/>
</dbReference>
<dbReference type="PROSITE" id="PS00518">
    <property type="entry name" value="ZF_RING_1"/>
    <property type="match status" value="1"/>
</dbReference>
<organism evidence="9 10">
    <name type="scientific">Pelusios castaneus</name>
    <name type="common">West African mud turtle</name>
    <dbReference type="NCBI Taxonomy" id="367368"/>
    <lineage>
        <taxon>Eukaryota</taxon>
        <taxon>Metazoa</taxon>
        <taxon>Chordata</taxon>
        <taxon>Craniata</taxon>
        <taxon>Vertebrata</taxon>
        <taxon>Euteleostomi</taxon>
        <taxon>Archelosauria</taxon>
        <taxon>Testudinata</taxon>
        <taxon>Testudines</taxon>
        <taxon>Pleurodira</taxon>
        <taxon>Pelomedusidae</taxon>
        <taxon>Pelusios</taxon>
    </lineage>
</organism>
<dbReference type="InterPro" id="IPR050143">
    <property type="entry name" value="TRIM/RBCC"/>
</dbReference>
<keyword evidence="5" id="KW-0175">Coiled coil</keyword>
<reference evidence="9" key="1">
    <citation type="submission" date="2025-08" db="UniProtKB">
        <authorList>
            <consortium name="Ensembl"/>
        </authorList>
    </citation>
    <scope>IDENTIFICATION</scope>
</reference>